<dbReference type="InterPro" id="IPR050194">
    <property type="entry name" value="Glycosyltransferase_grp1"/>
</dbReference>
<dbReference type="GO" id="GO:0016757">
    <property type="term" value="F:glycosyltransferase activity"/>
    <property type="evidence" value="ECO:0007669"/>
    <property type="project" value="InterPro"/>
</dbReference>
<evidence type="ECO:0000313" key="3">
    <source>
        <dbReference type="EMBL" id="KIF81535.1"/>
    </source>
</evidence>
<dbReference type="Gene3D" id="3.40.50.2000">
    <property type="entry name" value="Glycogen Phosphorylase B"/>
    <property type="match status" value="2"/>
</dbReference>
<evidence type="ECO:0000313" key="4">
    <source>
        <dbReference type="Proteomes" id="UP000031572"/>
    </source>
</evidence>
<dbReference type="PANTHER" id="PTHR45947:SF3">
    <property type="entry name" value="SULFOQUINOVOSYL TRANSFERASE SQD2"/>
    <property type="match status" value="1"/>
</dbReference>
<keyword evidence="3" id="KW-0808">Transferase</keyword>
<proteinExistence type="predicted"/>
<protein>
    <submittedName>
        <fullName evidence="3">Glycosyl transferase family 1</fullName>
    </submittedName>
</protein>
<dbReference type="InterPro" id="IPR001296">
    <property type="entry name" value="Glyco_trans_1"/>
</dbReference>
<name>A0A0C2BJY7_9BURK</name>
<comment type="caution">
    <text evidence="3">The sequence shown here is derived from an EMBL/GenBank/DDBJ whole genome shotgun (WGS) entry which is preliminary data.</text>
</comment>
<dbReference type="Pfam" id="PF00534">
    <property type="entry name" value="Glycos_transf_1"/>
    <property type="match status" value="1"/>
</dbReference>
<dbReference type="SUPFAM" id="SSF53756">
    <property type="entry name" value="UDP-Glycosyltransferase/glycogen phosphorylase"/>
    <property type="match status" value="1"/>
</dbReference>
<feature type="domain" description="Glycosyltransferase subfamily 4-like N-terminal" evidence="2">
    <location>
        <begin position="19"/>
        <end position="167"/>
    </location>
</feature>
<dbReference type="Pfam" id="PF13439">
    <property type="entry name" value="Glyco_transf_4"/>
    <property type="match status" value="1"/>
</dbReference>
<dbReference type="AlphaFoldDB" id="A0A0C2BJY7"/>
<gene>
    <name evidence="3" type="ORF">TSA66_13145</name>
</gene>
<dbReference type="CDD" id="cd03801">
    <property type="entry name" value="GT4_PimA-like"/>
    <property type="match status" value="1"/>
</dbReference>
<dbReference type="STRING" id="709839.TSA66_13145"/>
<organism evidence="3 4">
    <name type="scientific">Noviherbaspirillum autotrophicum</name>
    <dbReference type="NCBI Taxonomy" id="709839"/>
    <lineage>
        <taxon>Bacteria</taxon>
        <taxon>Pseudomonadati</taxon>
        <taxon>Pseudomonadota</taxon>
        <taxon>Betaproteobacteria</taxon>
        <taxon>Burkholderiales</taxon>
        <taxon>Oxalobacteraceae</taxon>
        <taxon>Noviherbaspirillum</taxon>
    </lineage>
</organism>
<reference evidence="3" key="1">
    <citation type="submission" date="2014-12" db="EMBL/GenBank/DDBJ databases">
        <title>Denitrispirillum autotrophicum gen. nov., sp. nov., Denitrifying, Facultatively Autotrophic Bacteria Isolated from Rice Paddy Soil.</title>
        <authorList>
            <person name="Ishii S."/>
            <person name="Ashida N."/>
            <person name="Ohno H."/>
            <person name="Otsuka S."/>
            <person name="Yokota A."/>
            <person name="Senoo K."/>
        </authorList>
    </citation>
    <scope>NUCLEOTIDE SEQUENCE [LARGE SCALE GENOMIC DNA]</scope>
    <source>
        <strain evidence="3">TSA66</strain>
    </source>
</reference>
<keyword evidence="4" id="KW-1185">Reference proteome</keyword>
<dbReference type="PANTHER" id="PTHR45947">
    <property type="entry name" value="SULFOQUINOVOSYL TRANSFERASE SQD2"/>
    <property type="match status" value="1"/>
</dbReference>
<dbReference type="Proteomes" id="UP000031572">
    <property type="component" value="Unassembled WGS sequence"/>
</dbReference>
<evidence type="ECO:0000259" key="1">
    <source>
        <dbReference type="Pfam" id="PF00534"/>
    </source>
</evidence>
<accession>A0A0C2BJY7</accession>
<dbReference type="InterPro" id="IPR028098">
    <property type="entry name" value="Glyco_trans_4-like_N"/>
</dbReference>
<sequence>MKARGLRIGLVGPLPPPSGGMANQTLQLARLLREDGATVEVIQVNAPYSPRWVERLKGIRAGFRLVPYLVRLWRSSSRVDLYHIMANSGWSWHLFAAPAVWIARMAGKPVIVNYRGGEAESFFDKAFTWVKPTMDQADAIIVPSDFLGSVFGNRGWQARIVPNIIDMGRFSAVARVASTTPAAPCILVARNLEPIYDNATALRAFEIVKRSFPSARLVIAGSGPQRHALETLASELGVERAVIFAGRVENEDMAKLYREADVAVNPSLADNMPISILEALACGVPVVSTNVGGIPKLVEHDKTAILVPPQCPEKMADAILAVLCDPAKASRLKKAGSASVRRYTWPKVRLRLLEVYQDVLAQRGQLVAKTK</sequence>
<dbReference type="EMBL" id="JWJG01000028">
    <property type="protein sequence ID" value="KIF81535.1"/>
    <property type="molecule type" value="Genomic_DNA"/>
</dbReference>
<feature type="domain" description="Glycosyl transferase family 1" evidence="1">
    <location>
        <begin position="185"/>
        <end position="336"/>
    </location>
</feature>
<evidence type="ECO:0000259" key="2">
    <source>
        <dbReference type="Pfam" id="PF13439"/>
    </source>
</evidence>